<dbReference type="Proteomes" id="UP000828390">
    <property type="component" value="Unassembled WGS sequence"/>
</dbReference>
<gene>
    <name evidence="1" type="ORF">DPMN_090689</name>
</gene>
<sequence length="71" mass="7958">MLSLTFIPVSHTFLPDLDWCQPQLAPALKCLQFYGQPVAVPARDIVDTVSTEHVVTINDVLQYLKCSVRQS</sequence>
<evidence type="ECO:0000313" key="2">
    <source>
        <dbReference type="Proteomes" id="UP000828390"/>
    </source>
</evidence>
<proteinExistence type="predicted"/>
<accession>A0A9D4KZ70</accession>
<protein>
    <submittedName>
        <fullName evidence="1">Uncharacterized protein</fullName>
    </submittedName>
</protein>
<name>A0A9D4KZ70_DREPO</name>
<comment type="caution">
    <text evidence="1">The sequence shown here is derived from an EMBL/GenBank/DDBJ whole genome shotgun (WGS) entry which is preliminary data.</text>
</comment>
<evidence type="ECO:0000313" key="1">
    <source>
        <dbReference type="EMBL" id="KAH3848329.1"/>
    </source>
</evidence>
<reference evidence="1" key="1">
    <citation type="journal article" date="2019" name="bioRxiv">
        <title>The Genome of the Zebra Mussel, Dreissena polymorpha: A Resource for Invasive Species Research.</title>
        <authorList>
            <person name="McCartney M.A."/>
            <person name="Auch B."/>
            <person name="Kono T."/>
            <person name="Mallez S."/>
            <person name="Zhang Y."/>
            <person name="Obille A."/>
            <person name="Becker A."/>
            <person name="Abrahante J.E."/>
            <person name="Garbe J."/>
            <person name="Badalamenti J.P."/>
            <person name="Herman A."/>
            <person name="Mangelson H."/>
            <person name="Liachko I."/>
            <person name="Sullivan S."/>
            <person name="Sone E.D."/>
            <person name="Koren S."/>
            <person name="Silverstein K.A.T."/>
            <person name="Beckman K.B."/>
            <person name="Gohl D.M."/>
        </authorList>
    </citation>
    <scope>NUCLEOTIDE SEQUENCE</scope>
    <source>
        <strain evidence="1">Duluth1</strain>
        <tissue evidence="1">Whole animal</tissue>
    </source>
</reference>
<organism evidence="1 2">
    <name type="scientific">Dreissena polymorpha</name>
    <name type="common">Zebra mussel</name>
    <name type="synonym">Mytilus polymorpha</name>
    <dbReference type="NCBI Taxonomy" id="45954"/>
    <lineage>
        <taxon>Eukaryota</taxon>
        <taxon>Metazoa</taxon>
        <taxon>Spiralia</taxon>
        <taxon>Lophotrochozoa</taxon>
        <taxon>Mollusca</taxon>
        <taxon>Bivalvia</taxon>
        <taxon>Autobranchia</taxon>
        <taxon>Heteroconchia</taxon>
        <taxon>Euheterodonta</taxon>
        <taxon>Imparidentia</taxon>
        <taxon>Neoheterodontei</taxon>
        <taxon>Myida</taxon>
        <taxon>Dreissenoidea</taxon>
        <taxon>Dreissenidae</taxon>
        <taxon>Dreissena</taxon>
    </lineage>
</organism>
<dbReference type="EMBL" id="JAIWYP010000003">
    <property type="protein sequence ID" value="KAH3848329.1"/>
    <property type="molecule type" value="Genomic_DNA"/>
</dbReference>
<reference evidence="1" key="2">
    <citation type="submission" date="2020-11" db="EMBL/GenBank/DDBJ databases">
        <authorList>
            <person name="McCartney M.A."/>
            <person name="Auch B."/>
            <person name="Kono T."/>
            <person name="Mallez S."/>
            <person name="Becker A."/>
            <person name="Gohl D.M."/>
            <person name="Silverstein K.A.T."/>
            <person name="Koren S."/>
            <person name="Bechman K.B."/>
            <person name="Herman A."/>
            <person name="Abrahante J.E."/>
            <person name="Garbe J."/>
        </authorList>
    </citation>
    <scope>NUCLEOTIDE SEQUENCE</scope>
    <source>
        <strain evidence="1">Duluth1</strain>
        <tissue evidence="1">Whole animal</tissue>
    </source>
</reference>
<keyword evidence="2" id="KW-1185">Reference proteome</keyword>
<dbReference type="AlphaFoldDB" id="A0A9D4KZ70"/>